<evidence type="ECO:0000256" key="1">
    <source>
        <dbReference type="SAM" id="SignalP"/>
    </source>
</evidence>
<feature type="chain" id="PRO_5002806684" evidence="1">
    <location>
        <begin position="30"/>
        <end position="73"/>
    </location>
</feature>
<keyword evidence="3" id="KW-1185">Reference proteome</keyword>
<gene>
    <name evidence="2" type="primary">Dper\GL25541</name>
    <name evidence="2" type="ORF">Dper_GL25541</name>
</gene>
<sequence>MSCLLPPAAAASCCCCLLLLLLLFILVLARVLNFASNMETRELNTTHTTTTQKRRMRTGLVMDVLWDSGTEAD</sequence>
<keyword evidence="1" id="KW-0732">Signal</keyword>
<dbReference type="Proteomes" id="UP000008744">
    <property type="component" value="Unassembled WGS sequence"/>
</dbReference>
<proteinExistence type="predicted"/>
<dbReference type="AlphaFoldDB" id="B4GJ95"/>
<dbReference type="EMBL" id="CH479184">
    <property type="protein sequence ID" value="EDW37409.1"/>
    <property type="molecule type" value="Genomic_DNA"/>
</dbReference>
<dbReference type="HOGENOM" id="CLU_2707399_0_0_1"/>
<evidence type="ECO:0000313" key="2">
    <source>
        <dbReference type="EMBL" id="EDW37409.1"/>
    </source>
</evidence>
<feature type="signal peptide" evidence="1">
    <location>
        <begin position="1"/>
        <end position="29"/>
    </location>
</feature>
<name>B4GJ95_DROPE</name>
<evidence type="ECO:0000313" key="3">
    <source>
        <dbReference type="Proteomes" id="UP000008744"/>
    </source>
</evidence>
<protein>
    <submittedName>
        <fullName evidence="2">GL25541</fullName>
    </submittedName>
</protein>
<accession>B4GJ95</accession>
<reference evidence="2 3" key="1">
    <citation type="journal article" date="2007" name="Nature">
        <title>Evolution of genes and genomes on the Drosophila phylogeny.</title>
        <authorList>
            <consortium name="Drosophila 12 Genomes Consortium"/>
            <person name="Clark A.G."/>
            <person name="Eisen M.B."/>
            <person name="Smith D.R."/>
            <person name="Bergman C.M."/>
            <person name="Oliver B."/>
            <person name="Markow T.A."/>
            <person name="Kaufman T.C."/>
            <person name="Kellis M."/>
            <person name="Gelbart W."/>
            <person name="Iyer V.N."/>
            <person name="Pollard D.A."/>
            <person name="Sackton T.B."/>
            <person name="Larracuente A.M."/>
            <person name="Singh N.D."/>
            <person name="Abad J.P."/>
            <person name="Abt D.N."/>
            <person name="Adryan B."/>
            <person name="Aguade M."/>
            <person name="Akashi H."/>
            <person name="Anderson W.W."/>
            <person name="Aquadro C.F."/>
            <person name="Ardell D.H."/>
            <person name="Arguello R."/>
            <person name="Artieri C.G."/>
            <person name="Barbash D.A."/>
            <person name="Barker D."/>
            <person name="Barsanti P."/>
            <person name="Batterham P."/>
            <person name="Batzoglou S."/>
            <person name="Begun D."/>
            <person name="Bhutkar A."/>
            <person name="Blanco E."/>
            <person name="Bosak S.A."/>
            <person name="Bradley R.K."/>
            <person name="Brand A.D."/>
            <person name="Brent M.R."/>
            <person name="Brooks A.N."/>
            <person name="Brown R.H."/>
            <person name="Butlin R.K."/>
            <person name="Caggese C."/>
            <person name="Calvi B.R."/>
            <person name="Bernardo de Carvalho A."/>
            <person name="Caspi A."/>
            <person name="Castrezana S."/>
            <person name="Celniker S.E."/>
            <person name="Chang J.L."/>
            <person name="Chapple C."/>
            <person name="Chatterji S."/>
            <person name="Chinwalla A."/>
            <person name="Civetta A."/>
            <person name="Clifton S.W."/>
            <person name="Comeron J.M."/>
            <person name="Costello J.C."/>
            <person name="Coyne J.A."/>
            <person name="Daub J."/>
            <person name="David R.G."/>
            <person name="Delcher A.L."/>
            <person name="Delehaunty K."/>
            <person name="Do C.B."/>
            <person name="Ebling H."/>
            <person name="Edwards K."/>
            <person name="Eickbush T."/>
            <person name="Evans J.D."/>
            <person name="Filipski A."/>
            <person name="Findeiss S."/>
            <person name="Freyhult E."/>
            <person name="Fulton L."/>
            <person name="Fulton R."/>
            <person name="Garcia A.C."/>
            <person name="Gardiner A."/>
            <person name="Garfield D.A."/>
            <person name="Garvin B.E."/>
            <person name="Gibson G."/>
            <person name="Gilbert D."/>
            <person name="Gnerre S."/>
            <person name="Godfrey J."/>
            <person name="Good R."/>
            <person name="Gotea V."/>
            <person name="Gravely B."/>
            <person name="Greenberg A.J."/>
            <person name="Griffiths-Jones S."/>
            <person name="Gross S."/>
            <person name="Guigo R."/>
            <person name="Gustafson E.A."/>
            <person name="Haerty W."/>
            <person name="Hahn M.W."/>
            <person name="Halligan D.L."/>
            <person name="Halpern A.L."/>
            <person name="Halter G.M."/>
            <person name="Han M.V."/>
            <person name="Heger A."/>
            <person name="Hillier L."/>
            <person name="Hinrichs A.S."/>
            <person name="Holmes I."/>
            <person name="Hoskins R.A."/>
            <person name="Hubisz M.J."/>
            <person name="Hultmark D."/>
            <person name="Huntley M.A."/>
            <person name="Jaffe D.B."/>
            <person name="Jagadeeshan S."/>
            <person name="Jeck W.R."/>
            <person name="Johnson J."/>
            <person name="Jones C.D."/>
            <person name="Jordan W.C."/>
            <person name="Karpen G.H."/>
            <person name="Kataoka E."/>
            <person name="Keightley P.D."/>
            <person name="Kheradpour P."/>
            <person name="Kirkness E.F."/>
            <person name="Koerich L.B."/>
            <person name="Kristiansen K."/>
            <person name="Kudrna D."/>
            <person name="Kulathinal R.J."/>
            <person name="Kumar S."/>
            <person name="Kwok R."/>
            <person name="Lander E."/>
            <person name="Langley C.H."/>
            <person name="Lapoint R."/>
            <person name="Lazzaro B.P."/>
            <person name="Lee S.J."/>
            <person name="Levesque L."/>
            <person name="Li R."/>
            <person name="Lin C.F."/>
            <person name="Lin M.F."/>
            <person name="Lindblad-Toh K."/>
            <person name="Llopart A."/>
            <person name="Long M."/>
            <person name="Low L."/>
            <person name="Lozovsky E."/>
            <person name="Lu J."/>
            <person name="Luo M."/>
            <person name="Machado C.A."/>
            <person name="Makalowski W."/>
            <person name="Marzo M."/>
            <person name="Matsuda M."/>
            <person name="Matzkin L."/>
            <person name="McAllister B."/>
            <person name="McBride C.S."/>
            <person name="McKernan B."/>
            <person name="McKernan K."/>
            <person name="Mendez-Lago M."/>
            <person name="Minx P."/>
            <person name="Mollenhauer M.U."/>
            <person name="Montooth K."/>
            <person name="Mount S.M."/>
            <person name="Mu X."/>
            <person name="Myers E."/>
            <person name="Negre B."/>
            <person name="Newfeld S."/>
            <person name="Nielsen R."/>
            <person name="Noor M.A."/>
            <person name="O'Grady P."/>
            <person name="Pachter L."/>
            <person name="Papaceit M."/>
            <person name="Parisi M.J."/>
            <person name="Parisi M."/>
            <person name="Parts L."/>
            <person name="Pedersen J.S."/>
            <person name="Pesole G."/>
            <person name="Phillippy A.M."/>
            <person name="Ponting C.P."/>
            <person name="Pop M."/>
            <person name="Porcelli D."/>
            <person name="Powell J.R."/>
            <person name="Prohaska S."/>
            <person name="Pruitt K."/>
            <person name="Puig M."/>
            <person name="Quesneville H."/>
            <person name="Ram K.R."/>
            <person name="Rand D."/>
            <person name="Rasmussen M.D."/>
            <person name="Reed L.K."/>
            <person name="Reenan R."/>
            <person name="Reily A."/>
            <person name="Remington K.A."/>
            <person name="Rieger T.T."/>
            <person name="Ritchie M.G."/>
            <person name="Robin C."/>
            <person name="Rogers Y.H."/>
            <person name="Rohde C."/>
            <person name="Rozas J."/>
            <person name="Rubenfield M.J."/>
            <person name="Ruiz A."/>
            <person name="Russo S."/>
            <person name="Salzberg S.L."/>
            <person name="Sanchez-Gracia A."/>
            <person name="Saranga D.J."/>
            <person name="Sato H."/>
            <person name="Schaeffer S.W."/>
            <person name="Schatz M.C."/>
            <person name="Schlenke T."/>
            <person name="Schwartz R."/>
            <person name="Segarra C."/>
            <person name="Singh R.S."/>
            <person name="Sirot L."/>
            <person name="Sirota M."/>
            <person name="Sisneros N.B."/>
            <person name="Smith C.D."/>
            <person name="Smith T.F."/>
            <person name="Spieth J."/>
            <person name="Stage D.E."/>
            <person name="Stark A."/>
            <person name="Stephan W."/>
            <person name="Strausberg R.L."/>
            <person name="Strempel S."/>
            <person name="Sturgill D."/>
            <person name="Sutton G."/>
            <person name="Sutton G.G."/>
            <person name="Tao W."/>
            <person name="Teichmann S."/>
            <person name="Tobari Y.N."/>
            <person name="Tomimura Y."/>
            <person name="Tsolas J.M."/>
            <person name="Valente V.L."/>
            <person name="Venter E."/>
            <person name="Venter J.C."/>
            <person name="Vicario S."/>
            <person name="Vieira F.G."/>
            <person name="Vilella A.J."/>
            <person name="Villasante A."/>
            <person name="Walenz B."/>
            <person name="Wang J."/>
            <person name="Wasserman M."/>
            <person name="Watts T."/>
            <person name="Wilson D."/>
            <person name="Wilson R.K."/>
            <person name="Wing R.A."/>
            <person name="Wolfner M.F."/>
            <person name="Wong A."/>
            <person name="Wong G.K."/>
            <person name="Wu C.I."/>
            <person name="Wu G."/>
            <person name="Yamamoto D."/>
            <person name="Yang H.P."/>
            <person name="Yang S.P."/>
            <person name="Yorke J.A."/>
            <person name="Yoshida K."/>
            <person name="Zdobnov E."/>
            <person name="Zhang P."/>
            <person name="Zhang Y."/>
            <person name="Zimin A.V."/>
            <person name="Baldwin J."/>
            <person name="Abdouelleil A."/>
            <person name="Abdulkadir J."/>
            <person name="Abebe A."/>
            <person name="Abera B."/>
            <person name="Abreu J."/>
            <person name="Acer S.C."/>
            <person name="Aftuck L."/>
            <person name="Alexander A."/>
            <person name="An P."/>
            <person name="Anderson E."/>
            <person name="Anderson S."/>
            <person name="Arachi H."/>
            <person name="Azer M."/>
            <person name="Bachantsang P."/>
            <person name="Barry A."/>
            <person name="Bayul T."/>
            <person name="Berlin A."/>
            <person name="Bessette D."/>
            <person name="Bloom T."/>
            <person name="Blye J."/>
            <person name="Boguslavskiy L."/>
            <person name="Bonnet C."/>
            <person name="Boukhgalter B."/>
            <person name="Bourzgui I."/>
            <person name="Brown A."/>
            <person name="Cahill P."/>
            <person name="Channer S."/>
            <person name="Cheshatsang Y."/>
            <person name="Chuda L."/>
            <person name="Citroen M."/>
            <person name="Collymore A."/>
            <person name="Cooke P."/>
            <person name="Costello M."/>
            <person name="D'Aco K."/>
            <person name="Daza R."/>
            <person name="De Haan G."/>
            <person name="DeGray S."/>
            <person name="DeMaso C."/>
            <person name="Dhargay N."/>
            <person name="Dooley K."/>
            <person name="Dooley E."/>
            <person name="Doricent M."/>
            <person name="Dorje P."/>
            <person name="Dorjee K."/>
            <person name="Dupes A."/>
            <person name="Elong R."/>
            <person name="Falk J."/>
            <person name="Farina A."/>
            <person name="Faro S."/>
            <person name="Ferguson D."/>
            <person name="Fisher S."/>
            <person name="Foley C.D."/>
            <person name="Franke A."/>
            <person name="Friedrich D."/>
            <person name="Gadbois L."/>
            <person name="Gearin G."/>
            <person name="Gearin C.R."/>
            <person name="Giannoukos G."/>
            <person name="Goode T."/>
            <person name="Graham J."/>
            <person name="Grandbois E."/>
            <person name="Grewal S."/>
            <person name="Gyaltsen K."/>
            <person name="Hafez N."/>
            <person name="Hagos B."/>
            <person name="Hall J."/>
            <person name="Henson C."/>
            <person name="Hollinger A."/>
            <person name="Honan T."/>
            <person name="Huard M.D."/>
            <person name="Hughes L."/>
            <person name="Hurhula B."/>
            <person name="Husby M.E."/>
            <person name="Kamat A."/>
            <person name="Kanga B."/>
            <person name="Kashin S."/>
            <person name="Khazanovich D."/>
            <person name="Kisner P."/>
            <person name="Lance K."/>
            <person name="Lara M."/>
            <person name="Lee W."/>
            <person name="Lennon N."/>
            <person name="Letendre F."/>
            <person name="LeVine R."/>
            <person name="Lipovsky A."/>
            <person name="Liu X."/>
            <person name="Liu J."/>
            <person name="Liu S."/>
            <person name="Lokyitsang T."/>
            <person name="Lokyitsang Y."/>
            <person name="Lubonja R."/>
            <person name="Lui A."/>
            <person name="MacDonald P."/>
            <person name="Magnisalis V."/>
            <person name="Maru K."/>
            <person name="Matthews C."/>
            <person name="McCusker W."/>
            <person name="McDonough S."/>
            <person name="Mehta T."/>
            <person name="Meldrim J."/>
            <person name="Meneus L."/>
            <person name="Mihai O."/>
            <person name="Mihalev A."/>
            <person name="Mihova T."/>
            <person name="Mittelman R."/>
            <person name="Mlenga V."/>
            <person name="Montmayeur A."/>
            <person name="Mulrain L."/>
            <person name="Navidi A."/>
            <person name="Naylor J."/>
            <person name="Negash T."/>
            <person name="Nguyen T."/>
            <person name="Nguyen N."/>
            <person name="Nicol R."/>
            <person name="Norbu C."/>
            <person name="Norbu N."/>
            <person name="Novod N."/>
            <person name="O'Neill B."/>
            <person name="Osman S."/>
            <person name="Markiewicz E."/>
            <person name="Oyono O.L."/>
            <person name="Patti C."/>
            <person name="Phunkhang P."/>
            <person name="Pierre F."/>
            <person name="Priest M."/>
            <person name="Raghuraman S."/>
            <person name="Rege F."/>
            <person name="Reyes R."/>
            <person name="Rise C."/>
            <person name="Rogov P."/>
            <person name="Ross K."/>
            <person name="Ryan E."/>
            <person name="Settipalli S."/>
            <person name="Shea T."/>
            <person name="Sherpa N."/>
            <person name="Shi L."/>
            <person name="Shih D."/>
            <person name="Sparrow T."/>
            <person name="Spaulding J."/>
            <person name="Stalker J."/>
            <person name="Stange-Thomann N."/>
            <person name="Stavropoulos S."/>
            <person name="Stone C."/>
            <person name="Strader C."/>
            <person name="Tesfaye S."/>
            <person name="Thomson T."/>
            <person name="Thoulutsang Y."/>
            <person name="Thoulutsang D."/>
            <person name="Topham K."/>
            <person name="Topping I."/>
            <person name="Tsamla T."/>
            <person name="Vassiliev H."/>
            <person name="Vo A."/>
            <person name="Wangchuk T."/>
            <person name="Wangdi T."/>
            <person name="Weiand M."/>
            <person name="Wilkinson J."/>
            <person name="Wilson A."/>
            <person name="Yadav S."/>
            <person name="Young G."/>
            <person name="Yu Q."/>
            <person name="Zembek L."/>
            <person name="Zhong D."/>
            <person name="Zimmer A."/>
            <person name="Zwirko Z."/>
            <person name="Jaffe D.B."/>
            <person name="Alvarez P."/>
            <person name="Brockman W."/>
            <person name="Butler J."/>
            <person name="Chin C."/>
            <person name="Gnerre S."/>
            <person name="Grabherr M."/>
            <person name="Kleber M."/>
            <person name="Mauceli E."/>
            <person name="MacCallum I."/>
        </authorList>
    </citation>
    <scope>NUCLEOTIDE SEQUENCE [LARGE SCALE GENOMIC DNA]</scope>
    <source>
        <strain evidence="3">MSH-3 / Tucson 14011-0111.49</strain>
    </source>
</reference>
<organism evidence="3">
    <name type="scientific">Drosophila persimilis</name>
    <name type="common">Fruit fly</name>
    <dbReference type="NCBI Taxonomy" id="7234"/>
    <lineage>
        <taxon>Eukaryota</taxon>
        <taxon>Metazoa</taxon>
        <taxon>Ecdysozoa</taxon>
        <taxon>Arthropoda</taxon>
        <taxon>Hexapoda</taxon>
        <taxon>Insecta</taxon>
        <taxon>Pterygota</taxon>
        <taxon>Neoptera</taxon>
        <taxon>Endopterygota</taxon>
        <taxon>Diptera</taxon>
        <taxon>Brachycera</taxon>
        <taxon>Muscomorpha</taxon>
        <taxon>Ephydroidea</taxon>
        <taxon>Drosophilidae</taxon>
        <taxon>Drosophila</taxon>
        <taxon>Sophophora</taxon>
    </lineage>
</organism>